<keyword evidence="4 6" id="KW-1133">Transmembrane helix</keyword>
<keyword evidence="3 6" id="KW-0812">Transmembrane</keyword>
<dbReference type="InterPro" id="IPR011577">
    <property type="entry name" value="Cyt_b561_bac/Ni-Hgenase"/>
</dbReference>
<dbReference type="GO" id="GO:0022904">
    <property type="term" value="P:respiratory electron transport chain"/>
    <property type="evidence" value="ECO:0007669"/>
    <property type="project" value="InterPro"/>
</dbReference>
<dbReference type="GO" id="GO:0005886">
    <property type="term" value="C:plasma membrane"/>
    <property type="evidence" value="ECO:0007669"/>
    <property type="project" value="UniProtKB-SubCell"/>
</dbReference>
<dbReference type="GO" id="GO:0009055">
    <property type="term" value="F:electron transfer activity"/>
    <property type="evidence" value="ECO:0007669"/>
    <property type="project" value="InterPro"/>
</dbReference>
<evidence type="ECO:0000313" key="8">
    <source>
        <dbReference type="EMBL" id="NUZ04467.1"/>
    </source>
</evidence>
<proteinExistence type="predicted"/>
<evidence type="ECO:0000256" key="1">
    <source>
        <dbReference type="ARBA" id="ARBA00004651"/>
    </source>
</evidence>
<dbReference type="Pfam" id="PF01292">
    <property type="entry name" value="Ni_hydr_CYTB"/>
    <property type="match status" value="1"/>
</dbReference>
<dbReference type="PANTHER" id="PTHR30485">
    <property type="entry name" value="NI/FE-HYDROGENASE 1 B-TYPE CYTOCHROME SUBUNIT"/>
    <property type="match status" value="1"/>
</dbReference>
<feature type="transmembrane region" description="Helical" evidence="6">
    <location>
        <begin position="100"/>
        <end position="120"/>
    </location>
</feature>
<keyword evidence="5 6" id="KW-0472">Membrane</keyword>
<dbReference type="EMBL" id="JABWMJ010000001">
    <property type="protein sequence ID" value="NUZ04467.1"/>
    <property type="molecule type" value="Genomic_DNA"/>
</dbReference>
<feature type="transmembrane region" description="Helical" evidence="6">
    <location>
        <begin position="140"/>
        <end position="160"/>
    </location>
</feature>
<comment type="caution">
    <text evidence="8">The sequence shown here is derived from an EMBL/GenBank/DDBJ whole genome shotgun (WGS) entry which is preliminary data.</text>
</comment>
<dbReference type="SUPFAM" id="SSF81342">
    <property type="entry name" value="Transmembrane di-heme cytochromes"/>
    <property type="match status" value="1"/>
</dbReference>
<evidence type="ECO:0000313" key="9">
    <source>
        <dbReference type="Proteomes" id="UP000529637"/>
    </source>
</evidence>
<dbReference type="AlphaFoldDB" id="A0A7Y6NJU4"/>
<dbReference type="RefSeq" id="WP_176065445.1">
    <property type="nucleotide sequence ID" value="NZ_JABWMJ010000001.1"/>
</dbReference>
<accession>A0A7Y6NJU4</accession>
<gene>
    <name evidence="8" type="ORF">HQN59_01705</name>
</gene>
<evidence type="ECO:0000256" key="4">
    <source>
        <dbReference type="ARBA" id="ARBA00022989"/>
    </source>
</evidence>
<evidence type="ECO:0000256" key="6">
    <source>
        <dbReference type="SAM" id="Phobius"/>
    </source>
</evidence>
<evidence type="ECO:0000256" key="5">
    <source>
        <dbReference type="ARBA" id="ARBA00023136"/>
    </source>
</evidence>
<name>A0A7Y6NJU4_9BURK</name>
<dbReference type="Proteomes" id="UP000529637">
    <property type="component" value="Unassembled WGS sequence"/>
</dbReference>
<feature type="domain" description="Cytochrome b561 bacterial/Ni-hydrogenase" evidence="7">
    <location>
        <begin position="12"/>
        <end position="173"/>
    </location>
</feature>
<comment type="subcellular location">
    <subcellularLocation>
        <location evidence="1">Cell membrane</location>
        <topology evidence="1">Multi-pass membrane protein</topology>
    </subcellularLocation>
</comment>
<evidence type="ECO:0000256" key="3">
    <source>
        <dbReference type="ARBA" id="ARBA00022692"/>
    </source>
</evidence>
<dbReference type="Gene3D" id="1.20.950.20">
    <property type="entry name" value="Transmembrane di-heme cytochromes, Chain C"/>
    <property type="match status" value="1"/>
</dbReference>
<dbReference type="GO" id="GO:0020037">
    <property type="term" value="F:heme binding"/>
    <property type="evidence" value="ECO:0007669"/>
    <property type="project" value="TreeGrafter"/>
</dbReference>
<reference evidence="8 9" key="1">
    <citation type="submission" date="2020-06" db="EMBL/GenBank/DDBJ databases">
        <title>Schlegella sp. ID0723 isolated from air conditioner.</title>
        <authorList>
            <person name="Kim D.Y."/>
            <person name="Kim D.-U."/>
        </authorList>
    </citation>
    <scope>NUCLEOTIDE SEQUENCE [LARGE SCALE GENOMIC DNA]</scope>
    <source>
        <strain evidence="8 9">ID0723</strain>
    </source>
</reference>
<sequence length="184" mass="20381">MNPPKPVRDTRVWDPLVRVVHVALIAGVALGWATTEWLGAWHEPVGWATLATVAVRIVWGFVGPRTARFAHFVRGARATWRYARLFASGRAPRHVGHNPLGALMVLAFFACIAGLAFTGWLYKTDRFFGDETVEQIHVALAWGFVVLAVLHVAGVLVASWRHRENLVAAMIDGRKRAARSDDVI</sequence>
<dbReference type="PANTHER" id="PTHR30485:SF2">
    <property type="entry name" value="BLL0597 PROTEIN"/>
    <property type="match status" value="1"/>
</dbReference>
<dbReference type="InterPro" id="IPR016174">
    <property type="entry name" value="Di-haem_cyt_TM"/>
</dbReference>
<keyword evidence="9" id="KW-1185">Reference proteome</keyword>
<organism evidence="8 9">
    <name type="scientific">Piscinibacter koreensis</name>
    <dbReference type="NCBI Taxonomy" id="2742824"/>
    <lineage>
        <taxon>Bacteria</taxon>
        <taxon>Pseudomonadati</taxon>
        <taxon>Pseudomonadota</taxon>
        <taxon>Betaproteobacteria</taxon>
        <taxon>Burkholderiales</taxon>
        <taxon>Sphaerotilaceae</taxon>
        <taxon>Piscinibacter</taxon>
    </lineage>
</organism>
<protein>
    <submittedName>
        <fullName evidence="8">Cytochrome b/b6 domain-containing protein</fullName>
    </submittedName>
</protein>
<keyword evidence="2" id="KW-1003">Cell membrane</keyword>
<dbReference type="InterPro" id="IPR051542">
    <property type="entry name" value="Hydrogenase_cytochrome"/>
</dbReference>
<evidence type="ECO:0000256" key="2">
    <source>
        <dbReference type="ARBA" id="ARBA00022475"/>
    </source>
</evidence>
<feature type="transmembrane region" description="Helical" evidence="6">
    <location>
        <begin position="45"/>
        <end position="62"/>
    </location>
</feature>
<evidence type="ECO:0000259" key="7">
    <source>
        <dbReference type="Pfam" id="PF01292"/>
    </source>
</evidence>
<feature type="transmembrane region" description="Helical" evidence="6">
    <location>
        <begin position="12"/>
        <end position="33"/>
    </location>
</feature>